<gene>
    <name evidence="7" type="primary">hexR</name>
    <name evidence="7" type="ORF">U5817_10530</name>
</gene>
<keyword evidence="1" id="KW-0805">Transcription regulation</keyword>
<dbReference type="SUPFAM" id="SSF46689">
    <property type="entry name" value="Homeodomain-like"/>
    <property type="match status" value="1"/>
</dbReference>
<feature type="domain" description="HTH rpiR-type" evidence="5">
    <location>
        <begin position="23"/>
        <end position="99"/>
    </location>
</feature>
<keyword evidence="2" id="KW-0238">DNA-binding</keyword>
<dbReference type="InterPro" id="IPR035472">
    <property type="entry name" value="RpiR-like_SIS"/>
</dbReference>
<keyword evidence="3" id="KW-0324">Glycolysis</keyword>
<dbReference type="CDD" id="cd05013">
    <property type="entry name" value="SIS_RpiR"/>
    <property type="match status" value="1"/>
</dbReference>
<dbReference type="Gene3D" id="1.10.10.10">
    <property type="entry name" value="Winged helix-like DNA-binding domain superfamily/Winged helix DNA-binding domain"/>
    <property type="match status" value="1"/>
</dbReference>
<evidence type="ECO:0000313" key="8">
    <source>
        <dbReference type="Proteomes" id="UP001626593"/>
    </source>
</evidence>
<organism evidence="7 8">
    <name type="scientific">Aromatoleum evansii</name>
    <name type="common">Azoarcus evansii</name>
    <dbReference type="NCBI Taxonomy" id="59406"/>
    <lineage>
        <taxon>Bacteria</taxon>
        <taxon>Pseudomonadati</taxon>
        <taxon>Pseudomonadota</taxon>
        <taxon>Betaproteobacteria</taxon>
        <taxon>Rhodocyclales</taxon>
        <taxon>Rhodocyclaceae</taxon>
        <taxon>Aromatoleum</taxon>
    </lineage>
</organism>
<dbReference type="InterPro" id="IPR047640">
    <property type="entry name" value="RpiR-like"/>
</dbReference>
<dbReference type="EMBL" id="CP141259">
    <property type="protein sequence ID" value="WRL48461.1"/>
    <property type="molecule type" value="Genomic_DNA"/>
</dbReference>
<dbReference type="Pfam" id="PF01380">
    <property type="entry name" value="SIS"/>
    <property type="match status" value="1"/>
</dbReference>
<proteinExistence type="predicted"/>
<sequence>MENQPIIQSPGEAPAETGARQASPLLARIEASFDELRKSERAVATFVLDHPNEVLNISIAEVAYRVGVSQPTVARFVNALGFTGFKEFKLRLAQSLASGVPYVHRDVGPDDSLDEVAPKVFNRTIGALMSVRNQLDAGRLERAVELVTRAGRMEFYGIGNSGIVASDAQHKFFRFGIPSVAYSDPHTQGMAATLLEEGDVVVAISASGRTPEIIRACELAREAGAEVIAITASGSPLARTASVLLAADVPEDPDVYAPMTSRIAHLAIIDVLSVSVALASGPELIKRLERTKQTLRDKRIRGFEA</sequence>
<dbReference type="InterPro" id="IPR046348">
    <property type="entry name" value="SIS_dom_sf"/>
</dbReference>
<dbReference type="RefSeq" id="WP_211167259.1">
    <property type="nucleotide sequence ID" value="NZ_CAWPLS010000272.1"/>
</dbReference>
<dbReference type="PROSITE" id="PS51071">
    <property type="entry name" value="HTH_RPIR"/>
    <property type="match status" value="1"/>
</dbReference>
<dbReference type="NCBIfam" id="NF008451">
    <property type="entry name" value="PRK11302.1"/>
    <property type="match status" value="1"/>
</dbReference>
<evidence type="ECO:0000256" key="4">
    <source>
        <dbReference type="ARBA" id="ARBA00023163"/>
    </source>
</evidence>
<accession>A0ABZ1AUY9</accession>
<dbReference type="PROSITE" id="PS51464">
    <property type="entry name" value="SIS"/>
    <property type="match status" value="1"/>
</dbReference>
<evidence type="ECO:0000259" key="5">
    <source>
        <dbReference type="PROSITE" id="PS51071"/>
    </source>
</evidence>
<keyword evidence="8" id="KW-1185">Reference proteome</keyword>
<reference evidence="7 8" key="1">
    <citation type="submission" date="2023-12" db="EMBL/GenBank/DDBJ databases">
        <title>A. evansii MAY27, complete genome.</title>
        <authorList>
            <person name="Wang Y."/>
        </authorList>
    </citation>
    <scope>NUCLEOTIDE SEQUENCE [LARGE SCALE GENOMIC DNA]</scope>
    <source>
        <strain evidence="7 8">MAY27</strain>
    </source>
</reference>
<dbReference type="InterPro" id="IPR001347">
    <property type="entry name" value="SIS_dom"/>
</dbReference>
<protein>
    <submittedName>
        <fullName evidence="7">Transcriptional regulator HexR</fullName>
    </submittedName>
</protein>
<dbReference type="Pfam" id="PF01418">
    <property type="entry name" value="HTH_6"/>
    <property type="match status" value="1"/>
</dbReference>
<dbReference type="InterPro" id="IPR036388">
    <property type="entry name" value="WH-like_DNA-bd_sf"/>
</dbReference>
<dbReference type="Gene3D" id="3.40.50.10490">
    <property type="entry name" value="Glucose-6-phosphate isomerase like protein, domain 1"/>
    <property type="match status" value="1"/>
</dbReference>
<dbReference type="Proteomes" id="UP001626593">
    <property type="component" value="Chromosome"/>
</dbReference>
<evidence type="ECO:0000259" key="6">
    <source>
        <dbReference type="PROSITE" id="PS51464"/>
    </source>
</evidence>
<evidence type="ECO:0000313" key="7">
    <source>
        <dbReference type="EMBL" id="WRL48461.1"/>
    </source>
</evidence>
<feature type="domain" description="SIS" evidence="6">
    <location>
        <begin position="143"/>
        <end position="282"/>
    </location>
</feature>
<name>A0ABZ1AUY9_AROEV</name>
<dbReference type="PANTHER" id="PTHR30514">
    <property type="entry name" value="GLUCOKINASE"/>
    <property type="match status" value="1"/>
</dbReference>
<evidence type="ECO:0000256" key="1">
    <source>
        <dbReference type="ARBA" id="ARBA00023015"/>
    </source>
</evidence>
<dbReference type="InterPro" id="IPR009057">
    <property type="entry name" value="Homeodomain-like_sf"/>
</dbReference>
<evidence type="ECO:0000256" key="3">
    <source>
        <dbReference type="ARBA" id="ARBA00023152"/>
    </source>
</evidence>
<keyword evidence="4" id="KW-0804">Transcription</keyword>
<dbReference type="SUPFAM" id="SSF53697">
    <property type="entry name" value="SIS domain"/>
    <property type="match status" value="1"/>
</dbReference>
<dbReference type="InterPro" id="IPR000281">
    <property type="entry name" value="HTH_RpiR"/>
</dbReference>
<dbReference type="PANTHER" id="PTHR30514:SF1">
    <property type="entry name" value="HTH-TYPE TRANSCRIPTIONAL REGULATOR HEXR-RELATED"/>
    <property type="match status" value="1"/>
</dbReference>
<dbReference type="PROSITE" id="PS00356">
    <property type="entry name" value="HTH_LACI_1"/>
    <property type="match status" value="1"/>
</dbReference>
<evidence type="ECO:0000256" key="2">
    <source>
        <dbReference type="ARBA" id="ARBA00023125"/>
    </source>
</evidence>